<evidence type="ECO:0000256" key="4">
    <source>
        <dbReference type="ARBA" id="ARBA00022452"/>
    </source>
</evidence>
<comment type="subunit">
    <text evidence="2">Homotrimer.</text>
</comment>
<feature type="domain" description="Porin" evidence="13">
    <location>
        <begin position="10"/>
        <end position="323"/>
    </location>
</feature>
<gene>
    <name evidence="14" type="ORF">EV675_1385</name>
</gene>
<evidence type="ECO:0000259" key="13">
    <source>
        <dbReference type="Pfam" id="PF13609"/>
    </source>
</evidence>
<feature type="chain" id="PRO_5020772946" evidence="12">
    <location>
        <begin position="25"/>
        <end position="342"/>
    </location>
</feature>
<evidence type="ECO:0000256" key="2">
    <source>
        <dbReference type="ARBA" id="ARBA00011233"/>
    </source>
</evidence>
<dbReference type="AlphaFoldDB" id="A0A4Q7NJW6"/>
<dbReference type="Pfam" id="PF13609">
    <property type="entry name" value="Porin_4"/>
    <property type="match status" value="1"/>
</dbReference>
<evidence type="ECO:0000256" key="3">
    <source>
        <dbReference type="ARBA" id="ARBA00022448"/>
    </source>
</evidence>
<dbReference type="RefSeq" id="WP_130356585.1">
    <property type="nucleotide sequence ID" value="NZ_SGXC01000001.1"/>
</dbReference>
<dbReference type="PROSITE" id="PS51257">
    <property type="entry name" value="PROKAR_LIPOPROTEIN"/>
    <property type="match status" value="1"/>
</dbReference>
<dbReference type="Proteomes" id="UP000292445">
    <property type="component" value="Unassembled WGS sequence"/>
</dbReference>
<dbReference type="SUPFAM" id="SSF56935">
    <property type="entry name" value="Porins"/>
    <property type="match status" value="1"/>
</dbReference>
<organism evidence="14 15">
    <name type="scientific">Pigmentiphaga kullae</name>
    <dbReference type="NCBI Taxonomy" id="151784"/>
    <lineage>
        <taxon>Bacteria</taxon>
        <taxon>Pseudomonadati</taxon>
        <taxon>Pseudomonadota</taxon>
        <taxon>Betaproteobacteria</taxon>
        <taxon>Burkholderiales</taxon>
        <taxon>Alcaligenaceae</taxon>
        <taxon>Pigmentiphaga</taxon>
    </lineage>
</organism>
<dbReference type="Gene3D" id="2.40.160.10">
    <property type="entry name" value="Porin"/>
    <property type="match status" value="1"/>
</dbReference>
<dbReference type="InterPro" id="IPR033900">
    <property type="entry name" value="Gram_neg_porin_domain"/>
</dbReference>
<evidence type="ECO:0000256" key="9">
    <source>
        <dbReference type="ARBA" id="ARBA00023136"/>
    </source>
</evidence>
<dbReference type="GO" id="GO:0046930">
    <property type="term" value="C:pore complex"/>
    <property type="evidence" value="ECO:0007669"/>
    <property type="project" value="UniProtKB-KW"/>
</dbReference>
<feature type="region of interest" description="Disordered" evidence="11">
    <location>
        <begin position="321"/>
        <end position="342"/>
    </location>
</feature>
<evidence type="ECO:0000256" key="7">
    <source>
        <dbReference type="ARBA" id="ARBA00023065"/>
    </source>
</evidence>
<dbReference type="PANTHER" id="PTHR34501:SF9">
    <property type="entry name" value="MAJOR OUTER MEMBRANE PROTEIN P.IA"/>
    <property type="match status" value="1"/>
</dbReference>
<evidence type="ECO:0000313" key="15">
    <source>
        <dbReference type="Proteomes" id="UP000292445"/>
    </source>
</evidence>
<reference evidence="14 15" key="1">
    <citation type="submission" date="2019-02" db="EMBL/GenBank/DDBJ databases">
        <title>Genomic Encyclopedia of Type Strains, Phase IV (KMG-IV): sequencing the most valuable type-strain genomes for metagenomic binning, comparative biology and taxonomic classification.</title>
        <authorList>
            <person name="Goeker M."/>
        </authorList>
    </citation>
    <scope>NUCLEOTIDE SEQUENCE [LARGE SCALE GENOMIC DNA]</scope>
    <source>
        <strain evidence="14 15">K24</strain>
    </source>
</reference>
<keyword evidence="5" id="KW-0812">Transmembrane</keyword>
<sequence length="342" mass="36899">MTRSHRTWLAVLSAWLVPASAACAQSSMTLYGVVDAGIYRLARGATSIGNIQRSYWGIKGIEDLGNGYAALFHLQSRFEIDTGRLEASGGAPLFYGESTVGVKGPFGQLRLGRAMTPMWALDWQFDPWYNFDRVASIAWQIYHPAYRTDPYRNGPLGDYNRANNGVFYDSPVARGWSVHLAANGERSKVPDANGTVESKRGLAAGVNYDDGAATFLVSAERNSVNDKTYFVGLAYGSGPTRVMASANLTDLTAASQVFLGESRRRRTSAMLAATHRIGAATFKVGVGRDFQGYGRSGATNYVSAGVSYALSRRTQVYAGLGHGRPSSEGSRTNVGMGVNHSF</sequence>
<evidence type="ECO:0000313" key="14">
    <source>
        <dbReference type="EMBL" id="RZS85361.1"/>
    </source>
</evidence>
<evidence type="ECO:0000256" key="1">
    <source>
        <dbReference type="ARBA" id="ARBA00004571"/>
    </source>
</evidence>
<keyword evidence="8" id="KW-0626">Porin</keyword>
<evidence type="ECO:0000256" key="6">
    <source>
        <dbReference type="ARBA" id="ARBA00022729"/>
    </source>
</evidence>
<keyword evidence="4" id="KW-1134">Transmembrane beta strand</keyword>
<protein>
    <submittedName>
        <fullName evidence="14">Putative porin</fullName>
    </submittedName>
</protein>
<proteinExistence type="predicted"/>
<keyword evidence="6 12" id="KW-0732">Signal</keyword>
<dbReference type="InterPro" id="IPR050298">
    <property type="entry name" value="Gram-neg_bact_OMP"/>
</dbReference>
<dbReference type="OrthoDB" id="5289162at2"/>
<dbReference type="GO" id="GO:0006811">
    <property type="term" value="P:monoatomic ion transport"/>
    <property type="evidence" value="ECO:0007669"/>
    <property type="project" value="UniProtKB-KW"/>
</dbReference>
<dbReference type="PANTHER" id="PTHR34501">
    <property type="entry name" value="PROTEIN YDDL-RELATED"/>
    <property type="match status" value="1"/>
</dbReference>
<dbReference type="EMBL" id="SGXC01000001">
    <property type="protein sequence ID" value="RZS85361.1"/>
    <property type="molecule type" value="Genomic_DNA"/>
</dbReference>
<keyword evidence="3" id="KW-0813">Transport</keyword>
<keyword evidence="15" id="KW-1185">Reference proteome</keyword>
<keyword evidence="10" id="KW-0998">Cell outer membrane</keyword>
<comment type="subcellular location">
    <subcellularLocation>
        <location evidence="1">Cell outer membrane</location>
        <topology evidence="1">Multi-pass membrane protein</topology>
    </subcellularLocation>
</comment>
<dbReference type="GO" id="GO:0009279">
    <property type="term" value="C:cell outer membrane"/>
    <property type="evidence" value="ECO:0007669"/>
    <property type="project" value="UniProtKB-SubCell"/>
</dbReference>
<feature type="signal peptide" evidence="12">
    <location>
        <begin position="1"/>
        <end position="24"/>
    </location>
</feature>
<dbReference type="InterPro" id="IPR023614">
    <property type="entry name" value="Porin_dom_sf"/>
</dbReference>
<evidence type="ECO:0000256" key="10">
    <source>
        <dbReference type="ARBA" id="ARBA00023237"/>
    </source>
</evidence>
<evidence type="ECO:0000256" key="8">
    <source>
        <dbReference type="ARBA" id="ARBA00023114"/>
    </source>
</evidence>
<dbReference type="GO" id="GO:0015288">
    <property type="term" value="F:porin activity"/>
    <property type="evidence" value="ECO:0007669"/>
    <property type="project" value="UniProtKB-KW"/>
</dbReference>
<evidence type="ECO:0000256" key="12">
    <source>
        <dbReference type="SAM" id="SignalP"/>
    </source>
</evidence>
<evidence type="ECO:0000256" key="5">
    <source>
        <dbReference type="ARBA" id="ARBA00022692"/>
    </source>
</evidence>
<comment type="caution">
    <text evidence="14">The sequence shown here is derived from an EMBL/GenBank/DDBJ whole genome shotgun (WGS) entry which is preliminary data.</text>
</comment>
<accession>A0A4Q7NJW6</accession>
<keyword evidence="7" id="KW-0406">Ion transport</keyword>
<name>A0A4Q7NJW6_9BURK</name>
<keyword evidence="9" id="KW-0472">Membrane</keyword>
<evidence type="ECO:0000256" key="11">
    <source>
        <dbReference type="SAM" id="MobiDB-lite"/>
    </source>
</evidence>
<dbReference type="CDD" id="cd00342">
    <property type="entry name" value="gram_neg_porins"/>
    <property type="match status" value="1"/>
</dbReference>